<dbReference type="OMA" id="LFWESHD"/>
<proteinExistence type="inferred from homology"/>
<dbReference type="EC" id="1.8.4.11" evidence="2"/>
<dbReference type="InterPro" id="IPR050162">
    <property type="entry name" value="MsrA_MetSO_reductase"/>
</dbReference>
<dbReference type="OrthoDB" id="77405at2759"/>
<dbReference type="GO" id="GO:0034599">
    <property type="term" value="P:cellular response to oxidative stress"/>
    <property type="evidence" value="ECO:0007669"/>
    <property type="project" value="EnsemblFungi"/>
</dbReference>
<comment type="similarity">
    <text evidence="1">Belongs to the MsrA Met sulfoxide reductase family.</text>
</comment>
<evidence type="ECO:0000256" key="5">
    <source>
        <dbReference type="ARBA" id="ARBA00030643"/>
    </source>
</evidence>
<dbReference type="Proteomes" id="UP000000267">
    <property type="component" value="Unassembled WGS sequence"/>
</dbReference>
<evidence type="ECO:0000313" key="9">
    <source>
        <dbReference type="EMBL" id="EDO15366.1"/>
    </source>
</evidence>
<dbReference type="HOGENOM" id="CLU_031040_10_2_1"/>
<dbReference type="PANTHER" id="PTHR42799">
    <property type="entry name" value="MITOCHONDRIAL PEPTIDE METHIONINE SULFOXIDE REDUCTASE"/>
    <property type="match status" value="1"/>
</dbReference>
<dbReference type="PhylomeDB" id="A7TQR7"/>
<evidence type="ECO:0000256" key="7">
    <source>
        <dbReference type="ARBA" id="ARBA00048782"/>
    </source>
</evidence>
<evidence type="ECO:0000259" key="8">
    <source>
        <dbReference type="Pfam" id="PF01625"/>
    </source>
</evidence>
<organism evidence="10">
    <name type="scientific">Vanderwaltozyma polyspora (strain ATCC 22028 / DSM 70294 / BCRC 21397 / CBS 2163 / NBRC 10782 / NRRL Y-8283 / UCD 57-17)</name>
    <name type="common">Kluyveromyces polysporus</name>
    <dbReference type="NCBI Taxonomy" id="436907"/>
    <lineage>
        <taxon>Eukaryota</taxon>
        <taxon>Fungi</taxon>
        <taxon>Dikarya</taxon>
        <taxon>Ascomycota</taxon>
        <taxon>Saccharomycotina</taxon>
        <taxon>Saccharomycetes</taxon>
        <taxon>Saccharomycetales</taxon>
        <taxon>Saccharomycetaceae</taxon>
        <taxon>Vanderwaltozyma</taxon>
    </lineage>
</organism>
<dbReference type="InterPro" id="IPR002569">
    <property type="entry name" value="Met_Sox_Rdtase_MsrA_dom"/>
</dbReference>
<evidence type="ECO:0000256" key="4">
    <source>
        <dbReference type="ARBA" id="ARBA00030273"/>
    </source>
</evidence>
<protein>
    <recommendedName>
        <fullName evidence="2">peptide-methionine (S)-S-oxide reductase</fullName>
        <ecNumber evidence="2">1.8.4.11</ecNumber>
    </recommendedName>
    <alternativeName>
        <fullName evidence="5">Peptide-methionine (S)-S-oxide reductase</fullName>
    </alternativeName>
    <alternativeName>
        <fullName evidence="4">Protein-methionine-S-oxide reductase</fullName>
    </alternativeName>
</protein>
<dbReference type="GO" id="GO:0008113">
    <property type="term" value="F:peptide-methionine (S)-S-oxide reductase activity"/>
    <property type="evidence" value="ECO:0007669"/>
    <property type="project" value="UniProtKB-EC"/>
</dbReference>
<dbReference type="GeneID" id="5543461"/>
<name>A7TQR7_VANPO</name>
<dbReference type="GO" id="GO:0005737">
    <property type="term" value="C:cytoplasm"/>
    <property type="evidence" value="ECO:0007669"/>
    <property type="project" value="EnsemblFungi"/>
</dbReference>
<dbReference type="EMBL" id="DS480463">
    <property type="protein sequence ID" value="EDO15366.1"/>
    <property type="molecule type" value="Genomic_DNA"/>
</dbReference>
<feature type="domain" description="Peptide methionine sulphoxide reductase MsrA" evidence="8">
    <location>
        <begin position="22"/>
        <end position="178"/>
    </location>
</feature>
<dbReference type="SUPFAM" id="SSF55068">
    <property type="entry name" value="Peptide methionine sulfoxide reductase"/>
    <property type="match status" value="1"/>
</dbReference>
<evidence type="ECO:0000256" key="3">
    <source>
        <dbReference type="ARBA" id="ARBA00023002"/>
    </source>
</evidence>
<dbReference type="PANTHER" id="PTHR42799:SF2">
    <property type="entry name" value="MITOCHONDRIAL PEPTIDE METHIONINE SULFOXIDE REDUCTASE"/>
    <property type="match status" value="1"/>
</dbReference>
<dbReference type="HAMAP" id="MF_01401">
    <property type="entry name" value="MsrA"/>
    <property type="match status" value="1"/>
</dbReference>
<accession>A7TQR7</accession>
<dbReference type="FunCoup" id="A7TQR7">
    <property type="interactions" value="614"/>
</dbReference>
<dbReference type="KEGG" id="vpo:Kpol_460p1"/>
<comment type="catalytic activity">
    <reaction evidence="6">
        <text>L-methionyl-[protein] + [thioredoxin]-disulfide + H2O = L-methionyl-(S)-S-oxide-[protein] + [thioredoxin]-dithiol</text>
        <dbReference type="Rhea" id="RHEA:14217"/>
        <dbReference type="Rhea" id="RHEA-COMP:10698"/>
        <dbReference type="Rhea" id="RHEA-COMP:10700"/>
        <dbReference type="Rhea" id="RHEA-COMP:12313"/>
        <dbReference type="Rhea" id="RHEA-COMP:12315"/>
        <dbReference type="ChEBI" id="CHEBI:15377"/>
        <dbReference type="ChEBI" id="CHEBI:16044"/>
        <dbReference type="ChEBI" id="CHEBI:29950"/>
        <dbReference type="ChEBI" id="CHEBI:44120"/>
        <dbReference type="ChEBI" id="CHEBI:50058"/>
        <dbReference type="EC" id="1.8.4.11"/>
    </reaction>
</comment>
<evidence type="ECO:0000256" key="1">
    <source>
        <dbReference type="ARBA" id="ARBA00005591"/>
    </source>
</evidence>
<evidence type="ECO:0000256" key="2">
    <source>
        <dbReference type="ARBA" id="ARBA00012502"/>
    </source>
</evidence>
<dbReference type="STRING" id="436907.A7TQR7"/>
<dbReference type="NCBIfam" id="TIGR00401">
    <property type="entry name" value="msrA"/>
    <property type="match status" value="1"/>
</dbReference>
<sequence>MSSAVSTISKTLKFNPTSDKIITLGAGCFWGTEHMYRKYLNDKIIDCKVGYANGDNSLKDNSDSISYKRVCKGDTNFVEVIQISYSPEVTTLKELVDFFFRIHDPTTVNSQGPDQGTQYKSAIYTHSGEDLIEAKKLKDAWEPKWNNQIKTVVEPITIFYDAEEYHQLYLDKNPEGYSCPTHYLRDL</sequence>
<keyword evidence="3" id="KW-0560">Oxidoreductase</keyword>
<evidence type="ECO:0000256" key="6">
    <source>
        <dbReference type="ARBA" id="ARBA00047806"/>
    </source>
</evidence>
<gene>
    <name evidence="9" type="ORF">Kpol_460p1</name>
</gene>
<keyword evidence="10" id="KW-1185">Reference proteome</keyword>
<dbReference type="Gene3D" id="3.30.1060.10">
    <property type="entry name" value="Peptide methionine sulphoxide reductase MsrA"/>
    <property type="match status" value="1"/>
</dbReference>
<dbReference type="Pfam" id="PF01625">
    <property type="entry name" value="PMSR"/>
    <property type="match status" value="1"/>
</dbReference>
<dbReference type="AlphaFoldDB" id="A7TQR7"/>
<reference evidence="9 10" key="1">
    <citation type="journal article" date="2007" name="Proc. Natl. Acad. Sci. U.S.A.">
        <title>Independent sorting-out of thousands of duplicated gene pairs in two yeast species descended from a whole-genome duplication.</title>
        <authorList>
            <person name="Scannell D.R."/>
            <person name="Frank A.C."/>
            <person name="Conant G.C."/>
            <person name="Byrne K.P."/>
            <person name="Woolfit M."/>
            <person name="Wolfe K.H."/>
        </authorList>
    </citation>
    <scope>NUCLEOTIDE SEQUENCE [LARGE SCALE GENOMIC DNA]</scope>
    <source>
        <strain evidence="10">ATCC 22028 / DSM 70294 / BCRC 21397 / CBS 2163 / NBRC 10782 / NRRL Y-8283 / UCD 57-17</strain>
    </source>
</reference>
<dbReference type="RefSeq" id="XP_001643224.1">
    <property type="nucleotide sequence ID" value="XM_001643174.1"/>
</dbReference>
<dbReference type="InParanoid" id="A7TQR7"/>
<dbReference type="eggNOG" id="KOG1635">
    <property type="taxonomic scope" value="Eukaryota"/>
</dbReference>
<evidence type="ECO:0000313" key="10">
    <source>
        <dbReference type="Proteomes" id="UP000000267"/>
    </source>
</evidence>
<dbReference type="FunFam" id="3.30.1060.10:FF:000006">
    <property type="entry name" value="Peptide methionine sulfoxide reductase"/>
    <property type="match status" value="1"/>
</dbReference>
<dbReference type="InterPro" id="IPR036509">
    <property type="entry name" value="Met_Sox_Rdtase_MsrA_sf"/>
</dbReference>
<comment type="catalytic activity">
    <reaction evidence="7">
        <text>[thioredoxin]-disulfide + L-methionine + H2O = L-methionine (S)-S-oxide + [thioredoxin]-dithiol</text>
        <dbReference type="Rhea" id="RHEA:19993"/>
        <dbReference type="Rhea" id="RHEA-COMP:10698"/>
        <dbReference type="Rhea" id="RHEA-COMP:10700"/>
        <dbReference type="ChEBI" id="CHEBI:15377"/>
        <dbReference type="ChEBI" id="CHEBI:29950"/>
        <dbReference type="ChEBI" id="CHEBI:50058"/>
        <dbReference type="ChEBI" id="CHEBI:57844"/>
        <dbReference type="ChEBI" id="CHEBI:58772"/>
        <dbReference type="EC" id="1.8.4.11"/>
    </reaction>
</comment>